<keyword evidence="2 7" id="KW-0813">Transport</keyword>
<organism evidence="11 12">
    <name type="scientific">Dactylococcopsis salina (strain PCC 8305)</name>
    <name type="common">Myxobactron salinum</name>
    <dbReference type="NCBI Taxonomy" id="13035"/>
    <lineage>
        <taxon>Bacteria</taxon>
        <taxon>Bacillati</taxon>
        <taxon>Cyanobacteriota</taxon>
        <taxon>Cyanophyceae</taxon>
        <taxon>Nodosilineales</taxon>
        <taxon>Cymatolegaceae</taxon>
        <taxon>Dactylococcopsis</taxon>
    </lineage>
</organism>
<dbReference type="Gene3D" id="2.60.40.3500">
    <property type="match status" value="1"/>
</dbReference>
<protein>
    <submittedName>
        <fullName evidence="11">Type II secretory pathway, component HofQ</fullName>
    </submittedName>
</protein>
<dbReference type="InterPro" id="IPR050810">
    <property type="entry name" value="Bact_Secretion_Sys_Channel"/>
</dbReference>
<dbReference type="PATRIC" id="fig|13035.3.peg.3575"/>
<dbReference type="RefSeq" id="WP_015230660.1">
    <property type="nucleotide sequence ID" value="NC_019780.1"/>
</dbReference>
<dbReference type="InterPro" id="IPR001775">
    <property type="entry name" value="GspD/PilQ"/>
</dbReference>
<dbReference type="InterPro" id="IPR004845">
    <property type="entry name" value="T2SS_GspD_CS"/>
</dbReference>
<proteinExistence type="inferred from homology"/>
<comment type="similarity">
    <text evidence="6">Belongs to the bacterial secretin family.</text>
</comment>
<dbReference type="OrthoDB" id="9779724at2"/>
<dbReference type="Pfam" id="PF03958">
    <property type="entry name" value="Secretin_N"/>
    <property type="match status" value="1"/>
</dbReference>
<dbReference type="InterPro" id="IPR005644">
    <property type="entry name" value="NolW-like"/>
</dbReference>
<dbReference type="GO" id="GO:0015627">
    <property type="term" value="C:type II protein secretion system complex"/>
    <property type="evidence" value="ECO:0007669"/>
    <property type="project" value="TreeGrafter"/>
</dbReference>
<keyword evidence="4" id="KW-0472">Membrane</keyword>
<dbReference type="Gene3D" id="3.30.1370.130">
    <property type="match status" value="1"/>
</dbReference>
<keyword evidence="12" id="KW-1185">Reference proteome</keyword>
<evidence type="ECO:0000256" key="4">
    <source>
        <dbReference type="ARBA" id="ARBA00023136"/>
    </source>
</evidence>
<dbReference type="AlphaFoldDB" id="K9Z007"/>
<dbReference type="Pfam" id="PF00263">
    <property type="entry name" value="Secretin"/>
    <property type="match status" value="1"/>
</dbReference>
<dbReference type="KEGG" id="dsl:Dacsa_3158"/>
<evidence type="ECO:0000313" key="12">
    <source>
        <dbReference type="Proteomes" id="UP000010482"/>
    </source>
</evidence>
<evidence type="ECO:0000256" key="5">
    <source>
        <dbReference type="ARBA" id="ARBA00023237"/>
    </source>
</evidence>
<accession>K9Z007</accession>
<keyword evidence="3 9" id="KW-0732">Signal</keyword>
<sequence>MRNYLQKIGIGFSVTSFLLSPSFVQVAATQVENVRLQRTEQGFNIRLATNSNKRPQIFRIKRDNVLVVDVTNTQLDLENSNLIERQNPFPGVEYLSISQGDANSVRVIVRGTTEAPDARIASFVNGEVTLNVSMGSGGSSTQQAQREQTFSQESGNNSPLPSLENQGETQPEVMFPNPEITVDGQPTRNNQSSGQRSSPGLEPTRPRAVAPPVGDIAVSTINSAPDLVDLGTDTRVSRLVLREAPVREVLSLLARSANINLVFADQSGEEGENPADQTISVDLENESIQEAFNSILQLSGLEANRRGNTIFIGANLPQAVRNVMTRTLRLNQVGVSAASGFLATQGAEVQQVVTPVDREFNQETGALIRETEQPAELRPLTVNQPGEAKGALLLRGLSVSTDDRLNAITLVGESRKIATAVDLLKQLDARRRQVAVNVKIIDVNLSNQENFNTSFSFGIADTFFSFDGGQATVGVGDLAPPSSGQVRTGSLNRPIIPNPNPSQPFADFVSFPDRFLAQLQAQVTSGNAKILTDPTLLIKEGQTAGVNLTQEVVGNITRETESSEGVTTITTTAEIEEAGLQLNVDVQRVDDNGFITLNVNPTVTSIGGTQALNVGGNSNTIALLNKRELNSGEIRLRDGQTLILAGIIQDEDRTTVTKVPILGDLPILGSLFRSTQRNNIRREVIVLLTPNVLDDSLEAGGFGTNYQPSPAAREML</sequence>
<comment type="subcellular location">
    <subcellularLocation>
        <location evidence="7">Cell outer membrane</location>
    </subcellularLocation>
    <subcellularLocation>
        <location evidence="1">Membrane</location>
    </subcellularLocation>
</comment>
<feature type="chain" id="PRO_5003938557" evidence="9">
    <location>
        <begin position="28"/>
        <end position="716"/>
    </location>
</feature>
<dbReference type="Proteomes" id="UP000010482">
    <property type="component" value="Chromosome"/>
</dbReference>
<dbReference type="PRINTS" id="PR00811">
    <property type="entry name" value="BCTERIALGSPD"/>
</dbReference>
<dbReference type="HOGENOM" id="CLU_015106_0_0_3"/>
<evidence type="ECO:0000256" key="3">
    <source>
        <dbReference type="ARBA" id="ARBA00022729"/>
    </source>
</evidence>
<evidence type="ECO:0000256" key="1">
    <source>
        <dbReference type="ARBA" id="ARBA00004370"/>
    </source>
</evidence>
<dbReference type="InterPro" id="IPR011662">
    <property type="entry name" value="Secretin/TonB_short_N"/>
</dbReference>
<feature type="signal peptide" evidence="9">
    <location>
        <begin position="1"/>
        <end position="27"/>
    </location>
</feature>
<dbReference type="Pfam" id="PF07660">
    <property type="entry name" value="STN"/>
    <property type="match status" value="1"/>
</dbReference>
<dbReference type="GO" id="GO:0009306">
    <property type="term" value="P:protein secretion"/>
    <property type="evidence" value="ECO:0007669"/>
    <property type="project" value="InterPro"/>
</dbReference>
<evidence type="ECO:0000256" key="6">
    <source>
        <dbReference type="RuleBase" id="RU004003"/>
    </source>
</evidence>
<dbReference type="InterPro" id="IPR038591">
    <property type="entry name" value="NolW-like_sf"/>
</dbReference>
<dbReference type="InterPro" id="IPR004846">
    <property type="entry name" value="T2SS/T3SS_dom"/>
</dbReference>
<dbReference type="SMART" id="SM00965">
    <property type="entry name" value="STN"/>
    <property type="match status" value="1"/>
</dbReference>
<evidence type="ECO:0000259" key="10">
    <source>
        <dbReference type="SMART" id="SM00965"/>
    </source>
</evidence>
<dbReference type="InterPro" id="IPR021731">
    <property type="entry name" value="AMIN_dom"/>
</dbReference>
<dbReference type="PROSITE" id="PS00875">
    <property type="entry name" value="T2SP_D"/>
    <property type="match status" value="1"/>
</dbReference>
<dbReference type="Pfam" id="PF11741">
    <property type="entry name" value="AMIN"/>
    <property type="match status" value="1"/>
</dbReference>
<evidence type="ECO:0000256" key="9">
    <source>
        <dbReference type="SAM" id="SignalP"/>
    </source>
</evidence>
<dbReference type="PANTHER" id="PTHR30332">
    <property type="entry name" value="PROBABLE GENERAL SECRETION PATHWAY PROTEIN D"/>
    <property type="match status" value="1"/>
</dbReference>
<dbReference type="eggNOG" id="COG4796">
    <property type="taxonomic scope" value="Bacteria"/>
</dbReference>
<evidence type="ECO:0000256" key="2">
    <source>
        <dbReference type="ARBA" id="ARBA00022448"/>
    </source>
</evidence>
<dbReference type="GO" id="GO:0009279">
    <property type="term" value="C:cell outer membrane"/>
    <property type="evidence" value="ECO:0007669"/>
    <property type="project" value="UniProtKB-SubCell"/>
</dbReference>
<name>K9Z007_DACS8</name>
<dbReference type="STRING" id="13035.Dacsa_3158"/>
<dbReference type="PANTHER" id="PTHR30332:SF17">
    <property type="entry name" value="TYPE IV PILIATION SYSTEM PROTEIN DR_0774-RELATED"/>
    <property type="match status" value="1"/>
</dbReference>
<feature type="region of interest" description="Disordered" evidence="8">
    <location>
        <begin position="134"/>
        <end position="208"/>
    </location>
</feature>
<evidence type="ECO:0000256" key="8">
    <source>
        <dbReference type="SAM" id="MobiDB-lite"/>
    </source>
</evidence>
<dbReference type="EMBL" id="CP003944">
    <property type="protein sequence ID" value="AFZ51683.1"/>
    <property type="molecule type" value="Genomic_DNA"/>
</dbReference>
<feature type="domain" description="Secretin/TonB short N-terminal" evidence="10">
    <location>
        <begin position="259"/>
        <end position="315"/>
    </location>
</feature>
<reference evidence="11" key="1">
    <citation type="submission" date="2012-04" db="EMBL/GenBank/DDBJ databases">
        <title>Finished genome of Dactylococcopsis salina PCC 8305.</title>
        <authorList>
            <consortium name="US DOE Joint Genome Institute"/>
            <person name="Gugger M."/>
            <person name="Coursin T."/>
            <person name="Rippka R."/>
            <person name="Tandeau De Marsac N."/>
            <person name="Huntemann M."/>
            <person name="Wei C.-L."/>
            <person name="Han J."/>
            <person name="Detter J.C."/>
            <person name="Han C."/>
            <person name="Tapia R."/>
            <person name="Daligault H."/>
            <person name="Chen A."/>
            <person name="Krypides N."/>
            <person name="Mavromatis K."/>
            <person name="Markowitz V."/>
            <person name="Szeto E."/>
            <person name="Ivanova N."/>
            <person name="Ovchinnikova G."/>
            <person name="Pagani I."/>
            <person name="Pati A."/>
            <person name="Goodwin L."/>
            <person name="Peters L."/>
            <person name="Pitluck S."/>
            <person name="Woyke T."/>
            <person name="Kerfeld C."/>
        </authorList>
    </citation>
    <scope>NUCLEOTIDE SEQUENCE [LARGE SCALE GENOMIC DNA]</scope>
    <source>
        <strain evidence="11">PCC 8305</strain>
    </source>
</reference>
<evidence type="ECO:0000256" key="7">
    <source>
        <dbReference type="RuleBase" id="RU004004"/>
    </source>
</evidence>
<keyword evidence="5" id="KW-0998">Cell outer membrane</keyword>
<feature type="compositionally biased region" description="Polar residues" evidence="8">
    <location>
        <begin position="184"/>
        <end position="198"/>
    </location>
</feature>
<feature type="compositionally biased region" description="Polar residues" evidence="8">
    <location>
        <begin position="134"/>
        <end position="169"/>
    </location>
</feature>
<gene>
    <name evidence="11" type="ORF">Dacsa_3158</name>
</gene>
<evidence type="ECO:0000313" key="11">
    <source>
        <dbReference type="EMBL" id="AFZ51683.1"/>
    </source>
</evidence>
<dbReference type="Gene3D" id="3.30.1370.120">
    <property type="match status" value="1"/>
</dbReference>